<dbReference type="Proteomes" id="UP000198755">
    <property type="component" value="Unassembled WGS sequence"/>
</dbReference>
<sequence>MTPDWVAQALAYAGMTQAELARRLTAEVGQSIDRAAVNKMTTGARKVSGVELAAISRVTGYAVPDEWFQKDVDFAGEAVDAISVPVLSWVAASSFDSEAGFEAQDAEEFIALSGLKPGVYVGLRVRGDSMDRIAPPGSLIVFNRTDRVLVDRAFYVFRDEEYGATFKRYATKPPRLEPYSTNDTHLPIFPVGPPKVVGRVHRIIIEV</sequence>
<reference evidence="2 3" key="1">
    <citation type="submission" date="2016-10" db="EMBL/GenBank/DDBJ databases">
        <authorList>
            <person name="de Groot N.N."/>
        </authorList>
    </citation>
    <scope>NUCLEOTIDE SEQUENCE [LARGE SCALE GENOMIC DNA]</scope>
    <source>
        <strain evidence="2 3">NE2</strain>
    </source>
</reference>
<dbReference type="OrthoDB" id="7363968at2"/>
<dbReference type="RefSeq" id="WP_139223512.1">
    <property type="nucleotide sequence ID" value="NZ_FOSN01000003.1"/>
</dbReference>
<dbReference type="CDD" id="cd06462">
    <property type="entry name" value="Peptidase_S24_S26"/>
    <property type="match status" value="1"/>
</dbReference>
<dbReference type="Gene3D" id="2.10.109.10">
    <property type="entry name" value="Umud Fragment, subunit A"/>
    <property type="match status" value="1"/>
</dbReference>
<dbReference type="Pfam" id="PF00717">
    <property type="entry name" value="Peptidase_S24"/>
    <property type="match status" value="1"/>
</dbReference>
<protein>
    <submittedName>
        <fullName evidence="2">SOS-response transcriptional repressor LexA (RecA-mediated autopeptidase)</fullName>
    </submittedName>
</protein>
<dbReference type="EMBL" id="FOSN01000003">
    <property type="protein sequence ID" value="SFK16771.1"/>
    <property type="molecule type" value="Genomic_DNA"/>
</dbReference>
<name>A0A1I3XCI4_9HYPH</name>
<dbReference type="STRING" id="1612308.SAMN05444581_1033"/>
<evidence type="ECO:0000313" key="2">
    <source>
        <dbReference type="EMBL" id="SFK16771.1"/>
    </source>
</evidence>
<dbReference type="InterPro" id="IPR036286">
    <property type="entry name" value="LexA/Signal_pep-like_sf"/>
</dbReference>
<dbReference type="SUPFAM" id="SSF51306">
    <property type="entry name" value="LexA/Signal peptidase"/>
    <property type="match status" value="1"/>
</dbReference>
<dbReference type="CDD" id="cd00093">
    <property type="entry name" value="HTH_XRE"/>
    <property type="match status" value="1"/>
</dbReference>
<gene>
    <name evidence="2" type="ORF">SAMN05444581_1033</name>
</gene>
<dbReference type="InterPro" id="IPR015927">
    <property type="entry name" value="Peptidase_S24_S26A/B/C"/>
</dbReference>
<evidence type="ECO:0000313" key="3">
    <source>
        <dbReference type="Proteomes" id="UP000198755"/>
    </source>
</evidence>
<keyword evidence="3" id="KW-1185">Reference proteome</keyword>
<feature type="domain" description="Peptidase S24/S26A/S26B/S26C" evidence="1">
    <location>
        <begin position="85"/>
        <end position="188"/>
    </location>
</feature>
<proteinExistence type="predicted"/>
<evidence type="ECO:0000259" key="1">
    <source>
        <dbReference type="Pfam" id="PF00717"/>
    </source>
</evidence>
<organism evidence="2 3">
    <name type="scientific">Methylocapsa palsarum</name>
    <dbReference type="NCBI Taxonomy" id="1612308"/>
    <lineage>
        <taxon>Bacteria</taxon>
        <taxon>Pseudomonadati</taxon>
        <taxon>Pseudomonadota</taxon>
        <taxon>Alphaproteobacteria</taxon>
        <taxon>Hyphomicrobiales</taxon>
        <taxon>Beijerinckiaceae</taxon>
        <taxon>Methylocapsa</taxon>
    </lineage>
</organism>
<accession>A0A1I3XCI4</accession>
<dbReference type="AlphaFoldDB" id="A0A1I3XCI4"/>
<dbReference type="InterPro" id="IPR001387">
    <property type="entry name" value="Cro/C1-type_HTH"/>
</dbReference>